<dbReference type="Pfam" id="PF13649">
    <property type="entry name" value="Methyltransf_25"/>
    <property type="match status" value="1"/>
</dbReference>
<dbReference type="PANTHER" id="PTHR44942">
    <property type="entry name" value="METHYLTRANSF_11 DOMAIN-CONTAINING PROTEIN"/>
    <property type="match status" value="1"/>
</dbReference>
<evidence type="ECO:0000313" key="4">
    <source>
        <dbReference type="Proteomes" id="UP000256328"/>
    </source>
</evidence>
<dbReference type="AlphaFoldDB" id="A0A3D8QQD1"/>
<dbReference type="OrthoDB" id="10027013at2759"/>
<dbReference type="SUPFAM" id="SSF53335">
    <property type="entry name" value="S-adenosyl-L-methionine-dependent methyltransferases"/>
    <property type="match status" value="1"/>
</dbReference>
<evidence type="ECO:0000313" key="3">
    <source>
        <dbReference type="EMBL" id="RDW64005.1"/>
    </source>
</evidence>
<feature type="domain" description="Methyltransferase" evidence="2">
    <location>
        <begin position="59"/>
        <end position="138"/>
    </location>
</feature>
<proteinExistence type="predicted"/>
<dbReference type="InterPro" id="IPR041698">
    <property type="entry name" value="Methyltransf_25"/>
</dbReference>
<evidence type="ECO:0000256" key="1">
    <source>
        <dbReference type="SAM" id="MobiDB-lite"/>
    </source>
</evidence>
<dbReference type="InterPro" id="IPR051052">
    <property type="entry name" value="Diverse_substrate_MTase"/>
</dbReference>
<sequence length="312" mass="34007">MASPTPAEAAPPNTDPTFRSYSASQAQTYATYRTSYPERFYRTILDFHHATGGQDGFLVDVGCGPGNATRDLARFFDVALGVDPGAGMIEAARGLGGVTKRGGPVAYEVAAAEEFARVTGEQPVDLVVAAMAAIKFLPYVYIPSGLGIKQCQRPRKLHKTIDLPLPDPQKPHASEINKILLRLERETLAPYAVPANLVSMNMYDTLHLPWANNPPVSSFPPESFQRLTYDREGVLSDGEHFFGGDEEVNIEELEKGLSTASMVTRWREANVEKVGTEDDVVRAFAKELRDVVGPRGVLVKGSGTAILLFKKI</sequence>
<protein>
    <recommendedName>
        <fullName evidence="2">Methyltransferase domain-containing protein</fullName>
    </recommendedName>
</protein>
<keyword evidence="4" id="KW-1185">Reference proteome</keyword>
<gene>
    <name evidence="3" type="ORF">BP5796_10507</name>
</gene>
<dbReference type="Proteomes" id="UP000256328">
    <property type="component" value="Unassembled WGS sequence"/>
</dbReference>
<feature type="region of interest" description="Disordered" evidence="1">
    <location>
        <begin position="1"/>
        <end position="21"/>
    </location>
</feature>
<dbReference type="CDD" id="cd02440">
    <property type="entry name" value="AdoMet_MTases"/>
    <property type="match status" value="1"/>
</dbReference>
<dbReference type="EMBL" id="PDLN01000016">
    <property type="protein sequence ID" value="RDW64005.1"/>
    <property type="molecule type" value="Genomic_DNA"/>
</dbReference>
<comment type="caution">
    <text evidence="3">The sequence shown here is derived from an EMBL/GenBank/DDBJ whole genome shotgun (WGS) entry which is preliminary data.</text>
</comment>
<accession>A0A3D8QQD1</accession>
<dbReference type="Gene3D" id="3.40.50.150">
    <property type="entry name" value="Vaccinia Virus protein VP39"/>
    <property type="match status" value="2"/>
</dbReference>
<dbReference type="InterPro" id="IPR029063">
    <property type="entry name" value="SAM-dependent_MTases_sf"/>
</dbReference>
<dbReference type="PANTHER" id="PTHR44942:SF10">
    <property type="entry name" value="METHYLTRANSFERASE TYPE 11 DOMAIN-CONTAINING PROTEIN"/>
    <property type="match status" value="1"/>
</dbReference>
<reference evidence="3 4" key="1">
    <citation type="journal article" date="2018" name="IMA Fungus">
        <title>IMA Genome-F 9: Draft genome sequence of Annulohypoxylon stygium, Aspergillus mulundensis, Berkeleyomyces basicola (syn. Thielaviopsis basicola), Ceratocystis smalleyi, two Cercospora beticola strains, Coleophoma cylindrospora, Fusarium fracticaudum, Phialophora cf. hyalina, and Morchella septimelata.</title>
        <authorList>
            <person name="Wingfield B.D."/>
            <person name="Bills G.F."/>
            <person name="Dong Y."/>
            <person name="Huang W."/>
            <person name="Nel W.J."/>
            <person name="Swalarsk-Parry B.S."/>
            <person name="Vaghefi N."/>
            <person name="Wilken P.M."/>
            <person name="An Z."/>
            <person name="de Beer Z.W."/>
            <person name="De Vos L."/>
            <person name="Chen L."/>
            <person name="Duong T.A."/>
            <person name="Gao Y."/>
            <person name="Hammerbacher A."/>
            <person name="Kikkert J.R."/>
            <person name="Li Y."/>
            <person name="Li H."/>
            <person name="Li K."/>
            <person name="Li Q."/>
            <person name="Liu X."/>
            <person name="Ma X."/>
            <person name="Naidoo K."/>
            <person name="Pethybridge S.J."/>
            <person name="Sun J."/>
            <person name="Steenkamp E.T."/>
            <person name="van der Nest M.A."/>
            <person name="van Wyk S."/>
            <person name="Wingfield M.J."/>
            <person name="Xiong C."/>
            <person name="Yue Q."/>
            <person name="Zhang X."/>
        </authorList>
    </citation>
    <scope>NUCLEOTIDE SEQUENCE [LARGE SCALE GENOMIC DNA]</scope>
    <source>
        <strain evidence="3 4">BP5796</strain>
    </source>
</reference>
<organism evidence="3 4">
    <name type="scientific">Coleophoma crateriformis</name>
    <dbReference type="NCBI Taxonomy" id="565419"/>
    <lineage>
        <taxon>Eukaryota</taxon>
        <taxon>Fungi</taxon>
        <taxon>Dikarya</taxon>
        <taxon>Ascomycota</taxon>
        <taxon>Pezizomycotina</taxon>
        <taxon>Leotiomycetes</taxon>
        <taxon>Helotiales</taxon>
        <taxon>Dermateaceae</taxon>
        <taxon>Coleophoma</taxon>
    </lineage>
</organism>
<evidence type="ECO:0000259" key="2">
    <source>
        <dbReference type="Pfam" id="PF13649"/>
    </source>
</evidence>
<name>A0A3D8QQD1_9HELO</name>